<accession>A0A7L9CBX8</accession>
<protein>
    <submittedName>
        <fullName evidence="1">P6</fullName>
    </submittedName>
</protein>
<sequence length="55" mass="6119">MSCWMDELLQVAFSLLFLLGFCLLLCTCLVGSFSVYKKVSDPDAVTENVSRVGRL</sequence>
<dbReference type="EMBL" id="MT936301">
    <property type="protein sequence ID" value="QOJ38438.1"/>
    <property type="molecule type" value="Genomic_RNA"/>
</dbReference>
<reference evidence="1" key="1">
    <citation type="submission" date="2020-08" db="EMBL/GenBank/DDBJ databases">
        <title>High throughput sequencing combined with conventional Sanger sequencing revealed high molecular diversity in AcV-1 population from kiwifruit grown in China.</title>
        <authorList>
            <person name="Hong N."/>
            <person name="Wen S."/>
        </authorList>
    </citation>
    <scope>NUCLEOTIDE SEQUENCE</scope>
    <source>
        <strain evidence="1">JX5-c18818</strain>
    </source>
</reference>
<name>A0A7L9CBX8_9CLOS</name>
<proteinExistence type="predicted"/>
<organism evidence="1">
    <name type="scientific">Olivavirus actinidiae</name>
    <dbReference type="NCBI Taxonomy" id="2024724"/>
    <lineage>
        <taxon>Viruses</taxon>
        <taxon>Riboviria</taxon>
        <taxon>Orthornavirae</taxon>
        <taxon>Kitrinoviricota</taxon>
        <taxon>Alsuviricetes</taxon>
        <taxon>Martellivirales</taxon>
        <taxon>Closteroviridae</taxon>
        <taxon>Olivavirus</taxon>
    </lineage>
</organism>
<evidence type="ECO:0000313" key="1">
    <source>
        <dbReference type="EMBL" id="QOJ38438.1"/>
    </source>
</evidence>